<comment type="caution">
    <text evidence="1">The sequence shown here is derived from an EMBL/GenBank/DDBJ whole genome shotgun (WGS) entry which is preliminary data.</text>
</comment>
<dbReference type="EMBL" id="CM029040">
    <property type="protein sequence ID" value="KAG2633951.1"/>
    <property type="molecule type" value="Genomic_DNA"/>
</dbReference>
<dbReference type="Proteomes" id="UP000823388">
    <property type="component" value="Chromosome 2N"/>
</dbReference>
<accession>A0A8T0VB22</accession>
<evidence type="ECO:0000313" key="1">
    <source>
        <dbReference type="EMBL" id="KAG2633951.1"/>
    </source>
</evidence>
<dbReference type="PANTHER" id="PTHR45786:SF75">
    <property type="entry name" value="ATP-DEPENDENT DNA HELICASE"/>
    <property type="match status" value="1"/>
</dbReference>
<sequence>MQGKVNLVNTPVPDDLQRLFTSQTDRDALYFGKNIRYFNSQFSFTSFGATVDHRVATAVGTGVYTFKVHGQIYHRLDQLRSGKDGPRHMQLYFYDTDETLSQRRKRSPHLDSGLIRTILRTLENNPYVRFFRSVGQMQYLDELKIELNTSISVDQRRYNAPAMDQVAAIWQDGSDERNKFKRSIMVYPNSGHPEFIRAYHGCYDPLAYPILYPGGETGWEDKSILLEEIPIIRFPRIRRKYTKRKNDESHIAPSKRARK</sequence>
<gene>
    <name evidence="1" type="ORF">PVAP13_2NG256015</name>
</gene>
<evidence type="ECO:0000313" key="2">
    <source>
        <dbReference type="Proteomes" id="UP000823388"/>
    </source>
</evidence>
<dbReference type="PANTHER" id="PTHR45786">
    <property type="entry name" value="DNA BINDING PROTEIN-LIKE"/>
    <property type="match status" value="1"/>
</dbReference>
<keyword evidence="2" id="KW-1185">Reference proteome</keyword>
<name>A0A8T0VB22_PANVG</name>
<proteinExistence type="predicted"/>
<dbReference type="AlphaFoldDB" id="A0A8T0VB22"/>
<protein>
    <recommendedName>
        <fullName evidence="3">Helitron helicase-like domain-containing protein</fullName>
    </recommendedName>
</protein>
<reference evidence="1" key="1">
    <citation type="submission" date="2020-05" db="EMBL/GenBank/DDBJ databases">
        <title>WGS assembly of Panicum virgatum.</title>
        <authorList>
            <person name="Lovell J.T."/>
            <person name="Jenkins J."/>
            <person name="Shu S."/>
            <person name="Juenger T.E."/>
            <person name="Schmutz J."/>
        </authorList>
    </citation>
    <scope>NUCLEOTIDE SEQUENCE</scope>
    <source>
        <strain evidence="1">AP13</strain>
    </source>
</reference>
<evidence type="ECO:0008006" key="3">
    <source>
        <dbReference type="Google" id="ProtNLM"/>
    </source>
</evidence>
<organism evidence="1 2">
    <name type="scientific">Panicum virgatum</name>
    <name type="common">Blackwell switchgrass</name>
    <dbReference type="NCBI Taxonomy" id="38727"/>
    <lineage>
        <taxon>Eukaryota</taxon>
        <taxon>Viridiplantae</taxon>
        <taxon>Streptophyta</taxon>
        <taxon>Embryophyta</taxon>
        <taxon>Tracheophyta</taxon>
        <taxon>Spermatophyta</taxon>
        <taxon>Magnoliopsida</taxon>
        <taxon>Liliopsida</taxon>
        <taxon>Poales</taxon>
        <taxon>Poaceae</taxon>
        <taxon>PACMAD clade</taxon>
        <taxon>Panicoideae</taxon>
        <taxon>Panicodae</taxon>
        <taxon>Paniceae</taxon>
        <taxon>Panicinae</taxon>
        <taxon>Panicum</taxon>
        <taxon>Panicum sect. Hiantes</taxon>
    </lineage>
</organism>